<dbReference type="Proteomes" id="UP000326837">
    <property type="component" value="Chromosome"/>
</dbReference>
<protein>
    <recommendedName>
        <fullName evidence="1">diguanylate cyclase</fullName>
        <ecNumber evidence="1">2.7.7.65</ecNumber>
    </recommendedName>
</protein>
<dbReference type="PROSITE" id="PS50887">
    <property type="entry name" value="GGDEF"/>
    <property type="match status" value="2"/>
</dbReference>
<reference evidence="6" key="1">
    <citation type="submission" date="2019-10" db="EMBL/GenBank/DDBJ databases">
        <title>Lacipirellula parvula gen. nov., sp. nov., representing a lineage of planctomycetes widespread in freshwater anoxic habitats, and description of the family Lacipirellulaceae.</title>
        <authorList>
            <person name="Dedysh S.N."/>
            <person name="Kulichevskaya I.S."/>
            <person name="Beletsky A.V."/>
            <person name="Rakitin A.L."/>
            <person name="Mardanov A.V."/>
            <person name="Ivanova A.A."/>
            <person name="Saltykova V.X."/>
            <person name="Rijpstra W.I.C."/>
            <person name="Sinninghe Damste J.S."/>
            <person name="Ravin N.V."/>
        </authorList>
    </citation>
    <scope>NUCLEOTIDE SEQUENCE [LARGE SCALE GENOMIC DNA]</scope>
    <source>
        <strain evidence="6">PX69</strain>
    </source>
</reference>
<accession>A0A5K7XDU9</accession>
<dbReference type="AlphaFoldDB" id="A0A5K7XDU9"/>
<dbReference type="SUPFAM" id="SSF55073">
    <property type="entry name" value="Nucleotide cyclase"/>
    <property type="match status" value="2"/>
</dbReference>
<dbReference type="GO" id="GO:0052621">
    <property type="term" value="F:diguanylate cyclase activity"/>
    <property type="evidence" value="ECO:0007669"/>
    <property type="project" value="UniProtKB-EC"/>
</dbReference>
<dbReference type="FunFam" id="3.30.70.270:FF:000001">
    <property type="entry name" value="Diguanylate cyclase domain protein"/>
    <property type="match status" value="1"/>
</dbReference>
<dbReference type="EMBL" id="AP021861">
    <property type="protein sequence ID" value="BBO35014.1"/>
    <property type="molecule type" value="Genomic_DNA"/>
</dbReference>
<dbReference type="Gene3D" id="3.30.70.270">
    <property type="match status" value="2"/>
</dbReference>
<dbReference type="InterPro" id="IPR043128">
    <property type="entry name" value="Rev_trsase/Diguanyl_cyclase"/>
</dbReference>
<dbReference type="PANTHER" id="PTHR45138:SF9">
    <property type="entry name" value="DIGUANYLATE CYCLASE DGCM-RELATED"/>
    <property type="match status" value="1"/>
</dbReference>
<evidence type="ECO:0000256" key="3">
    <source>
        <dbReference type="SAM" id="Coils"/>
    </source>
</evidence>
<dbReference type="CDD" id="cd01949">
    <property type="entry name" value="GGDEF"/>
    <property type="match status" value="1"/>
</dbReference>
<dbReference type="NCBIfam" id="TIGR00254">
    <property type="entry name" value="GGDEF"/>
    <property type="match status" value="2"/>
</dbReference>
<dbReference type="InterPro" id="IPR029787">
    <property type="entry name" value="Nucleotide_cyclase"/>
</dbReference>
<dbReference type="PANTHER" id="PTHR45138">
    <property type="entry name" value="REGULATORY COMPONENTS OF SENSORY TRANSDUCTION SYSTEM"/>
    <property type="match status" value="1"/>
</dbReference>
<gene>
    <name evidence="5" type="ORF">PLANPX_4626</name>
</gene>
<dbReference type="InterPro" id="IPR050469">
    <property type="entry name" value="Diguanylate_Cyclase"/>
</dbReference>
<evidence type="ECO:0000256" key="2">
    <source>
        <dbReference type="ARBA" id="ARBA00034247"/>
    </source>
</evidence>
<keyword evidence="6" id="KW-1185">Reference proteome</keyword>
<organism evidence="5 6">
    <name type="scientific">Lacipirellula parvula</name>
    <dbReference type="NCBI Taxonomy" id="2650471"/>
    <lineage>
        <taxon>Bacteria</taxon>
        <taxon>Pseudomonadati</taxon>
        <taxon>Planctomycetota</taxon>
        <taxon>Planctomycetia</taxon>
        <taxon>Pirellulales</taxon>
        <taxon>Lacipirellulaceae</taxon>
        <taxon>Lacipirellula</taxon>
    </lineage>
</organism>
<feature type="domain" description="GGDEF" evidence="4">
    <location>
        <begin position="359"/>
        <end position="492"/>
    </location>
</feature>
<dbReference type="EC" id="2.7.7.65" evidence="1"/>
<dbReference type="InterPro" id="IPR000160">
    <property type="entry name" value="GGDEF_dom"/>
</dbReference>
<evidence type="ECO:0000259" key="4">
    <source>
        <dbReference type="PROSITE" id="PS50887"/>
    </source>
</evidence>
<keyword evidence="3" id="KW-0175">Coiled coil</keyword>
<evidence type="ECO:0000313" key="6">
    <source>
        <dbReference type="Proteomes" id="UP000326837"/>
    </source>
</evidence>
<dbReference type="RefSeq" id="WP_152100484.1">
    <property type="nucleotide sequence ID" value="NZ_AP021861.1"/>
</dbReference>
<evidence type="ECO:0000313" key="5">
    <source>
        <dbReference type="EMBL" id="BBO35014.1"/>
    </source>
</evidence>
<name>A0A5K7XDU9_9BACT</name>
<dbReference type="KEGG" id="lpav:PLANPX_4626"/>
<feature type="coiled-coil region" evidence="3">
    <location>
        <begin position="113"/>
        <end position="147"/>
    </location>
</feature>
<feature type="domain" description="GGDEF" evidence="4">
    <location>
        <begin position="178"/>
        <end position="310"/>
    </location>
</feature>
<dbReference type="SMART" id="SM00267">
    <property type="entry name" value="GGDEF"/>
    <property type="match status" value="2"/>
</dbReference>
<evidence type="ECO:0000256" key="1">
    <source>
        <dbReference type="ARBA" id="ARBA00012528"/>
    </source>
</evidence>
<dbReference type="Pfam" id="PF00990">
    <property type="entry name" value="GGDEF"/>
    <property type="match status" value="2"/>
</dbReference>
<comment type="catalytic activity">
    <reaction evidence="2">
        <text>2 GTP = 3',3'-c-di-GMP + 2 diphosphate</text>
        <dbReference type="Rhea" id="RHEA:24898"/>
        <dbReference type="ChEBI" id="CHEBI:33019"/>
        <dbReference type="ChEBI" id="CHEBI:37565"/>
        <dbReference type="ChEBI" id="CHEBI:58805"/>
        <dbReference type="EC" id="2.7.7.65"/>
    </reaction>
</comment>
<sequence length="495" mass="53024">MNLLLAVTVARVASDVALAFAAFFVGFCGAVIYMRFIAARHATPAVPSETASGEMSANDAARASMAAQQLRDLARNVAYDVGAHNSFVESITDQLVGIEQGNAEGGAVVMDVVAKMLDANKRLQTRLEDAEQKIATQAEEIRNQQFEARTDALTRLANRRAFDAALLESTELFASKGQSFALIMLDVDNFKQFNDVHGHPAGDEVLRTVGRTLGRVVSSGDSACRYGGEEFAVILANATVEDGQLAAERIRKAIEAMNVQFGGNALRVTASVGVAGCVADEETSALVRRADEAVYGAKKNGRNCSFWHDREIARLIVAAKAADAAAKSLPAAEAKKFANRSIFTDELHRRIAESRRFGVPITLVHFRVRDFSELEHNYGNAIGMLLLDSLASFVQSTLRDMDLLARLEGGELVVMLPGSSASAAKIVGQRVRTSISLCPVPLGDHQIRLELDMGVSSVQPDEDAASAMESARADLVSTAAAEAQQRLQDADLAAV</sequence>
<proteinExistence type="predicted"/>